<dbReference type="EMBL" id="SPRC01000006">
    <property type="protein sequence ID" value="TIB81666.1"/>
    <property type="molecule type" value="Genomic_DNA"/>
</dbReference>
<dbReference type="SUPFAM" id="SSF51445">
    <property type="entry name" value="(Trans)glycosidases"/>
    <property type="match status" value="1"/>
</dbReference>
<dbReference type="PANTHER" id="PTHR31297:SF43">
    <property type="entry name" value="GLUCAN 1,3-BETA-GLUCOSIDASE 3"/>
    <property type="match status" value="1"/>
</dbReference>
<dbReference type="Pfam" id="PF00150">
    <property type="entry name" value="Cellulase"/>
    <property type="match status" value="1"/>
</dbReference>
<gene>
    <name evidence="7" type="ORF">E3Q22_00858</name>
</gene>
<dbReference type="InterPro" id="IPR001547">
    <property type="entry name" value="Glyco_hydro_5"/>
</dbReference>
<dbReference type="GO" id="GO:0005576">
    <property type="term" value="C:extracellular region"/>
    <property type="evidence" value="ECO:0007669"/>
    <property type="project" value="TreeGrafter"/>
</dbReference>
<evidence type="ECO:0000259" key="6">
    <source>
        <dbReference type="Pfam" id="PF00150"/>
    </source>
</evidence>
<dbReference type="GO" id="GO:0009251">
    <property type="term" value="P:glucan catabolic process"/>
    <property type="evidence" value="ECO:0007669"/>
    <property type="project" value="TreeGrafter"/>
</dbReference>
<feature type="coiled-coil region" evidence="5">
    <location>
        <begin position="521"/>
        <end position="548"/>
    </location>
</feature>
<name>A0A4T0MGY4_9BASI</name>
<evidence type="ECO:0000256" key="4">
    <source>
        <dbReference type="RuleBase" id="RU361153"/>
    </source>
</evidence>
<dbReference type="InterPro" id="IPR050386">
    <property type="entry name" value="Glycosyl_hydrolase_5"/>
</dbReference>
<organism evidence="7 8">
    <name type="scientific">Wallemia mellicola</name>
    <dbReference type="NCBI Taxonomy" id="1708541"/>
    <lineage>
        <taxon>Eukaryota</taxon>
        <taxon>Fungi</taxon>
        <taxon>Dikarya</taxon>
        <taxon>Basidiomycota</taxon>
        <taxon>Wallemiomycotina</taxon>
        <taxon>Wallemiomycetes</taxon>
        <taxon>Wallemiales</taxon>
        <taxon>Wallemiaceae</taxon>
        <taxon>Wallemia</taxon>
    </lineage>
</organism>
<evidence type="ECO:0000256" key="1">
    <source>
        <dbReference type="ARBA" id="ARBA00005641"/>
    </source>
</evidence>
<proteinExistence type="inferred from homology"/>
<keyword evidence="3 4" id="KW-0326">Glycosidase</keyword>
<comment type="caution">
    <text evidence="7">The sequence shown here is derived from an EMBL/GenBank/DDBJ whole genome shotgun (WGS) entry which is preliminary data.</text>
</comment>
<evidence type="ECO:0000256" key="3">
    <source>
        <dbReference type="ARBA" id="ARBA00023295"/>
    </source>
</evidence>
<sequence>MGIFKSIKNSFNKIDNQGGNAPATESYPTGNAVVPPRVLSPADVYRFRKQRGVNLGSWFVLEKWITWSPYNHAKSPAQSDHDVARGGNAQQIMEHHYENWIKESDFEWLSQLGINTVRIPIGYYHFSKYLGDNYLDGTDFEGLGHVYQNTINYIERAVDWAEKYNLGVHFDLHSAPGKQNHDDHSGRSGPAIKMWKSRNIEVLKEVLRFLVGHFHQRDNVVAIELINEPANNDQLQSLYLDLLGQIRTITHPHFPIAIGDAWDTNWYAQLAGGRKDFVILDHHLYRCFTEDQISSSSYDHAGRCKAEYLEFLQDAKMKARDSLIIGEWSAGLNPRSMLGGNHDEQRAMWARAQLELYEKTAAGWFWWTLRKEHGGDSGWDFKEAIRTNTLPHWLGGKQGLPAEGLATLEERDAKCDEATGQHAGYWETQNIPAREHWRFVDGFKQGWDDAVMFAYHRPGTGHVVGRSEIGFFGKWIEARMDEHFAYRGGSNNIWEFEHALAVSIHDDKRTPVYISLEDQYEVNLEQRLNKFEADKNEIEALIKRLVIALEDGGDNEADEENKRGLDLDVKTDKEEITSKHNYGAWK</sequence>
<dbReference type="AlphaFoldDB" id="A0A4T0MGY4"/>
<feature type="domain" description="Glycoside hydrolase family 5" evidence="6">
    <location>
        <begin position="93"/>
        <end position="370"/>
    </location>
</feature>
<protein>
    <submittedName>
        <fullName evidence="7">Glycoside hydrolase</fullName>
    </submittedName>
</protein>
<evidence type="ECO:0000256" key="5">
    <source>
        <dbReference type="SAM" id="Coils"/>
    </source>
</evidence>
<keyword evidence="5" id="KW-0175">Coiled coil</keyword>
<evidence type="ECO:0000313" key="8">
    <source>
        <dbReference type="Proteomes" id="UP000310685"/>
    </source>
</evidence>
<dbReference type="GO" id="GO:0009986">
    <property type="term" value="C:cell surface"/>
    <property type="evidence" value="ECO:0007669"/>
    <property type="project" value="TreeGrafter"/>
</dbReference>
<dbReference type="Gene3D" id="3.20.20.80">
    <property type="entry name" value="Glycosidases"/>
    <property type="match status" value="1"/>
</dbReference>
<dbReference type="PANTHER" id="PTHR31297">
    <property type="entry name" value="GLUCAN ENDO-1,6-BETA-GLUCOSIDASE B"/>
    <property type="match status" value="1"/>
</dbReference>
<dbReference type="InterPro" id="IPR017853">
    <property type="entry name" value="GH"/>
</dbReference>
<accession>A0A4T0MGY4</accession>
<evidence type="ECO:0000256" key="2">
    <source>
        <dbReference type="ARBA" id="ARBA00022801"/>
    </source>
</evidence>
<evidence type="ECO:0000313" key="7">
    <source>
        <dbReference type="EMBL" id="TIB81666.1"/>
    </source>
</evidence>
<reference evidence="7 8" key="1">
    <citation type="submission" date="2019-03" db="EMBL/GenBank/DDBJ databases">
        <title>Sequencing 25 genomes of Wallemia mellicola.</title>
        <authorList>
            <person name="Gostincar C."/>
        </authorList>
    </citation>
    <scope>NUCLEOTIDE SEQUENCE [LARGE SCALE GENOMIC DNA]</scope>
    <source>
        <strain evidence="7 8">EXF-6152</strain>
    </source>
</reference>
<dbReference type="Proteomes" id="UP000310685">
    <property type="component" value="Unassembled WGS sequence"/>
</dbReference>
<keyword evidence="2 4" id="KW-0378">Hydrolase</keyword>
<dbReference type="GO" id="GO:0046557">
    <property type="term" value="F:glucan endo-1,6-beta-glucosidase activity"/>
    <property type="evidence" value="ECO:0007669"/>
    <property type="project" value="TreeGrafter"/>
</dbReference>
<comment type="similarity">
    <text evidence="1 4">Belongs to the glycosyl hydrolase 5 (cellulase A) family.</text>
</comment>